<dbReference type="AlphaFoldDB" id="A0A6J4H5H2"/>
<dbReference type="GO" id="GO:0019787">
    <property type="term" value="F:ubiquitin-like protein transferase activity"/>
    <property type="evidence" value="ECO:0007669"/>
    <property type="project" value="UniProtKB-UniRule"/>
</dbReference>
<dbReference type="Pfam" id="PF03136">
    <property type="entry name" value="Pup_ligase"/>
    <property type="match status" value="1"/>
</dbReference>
<evidence type="ECO:0000256" key="6">
    <source>
        <dbReference type="ARBA" id="ARBA00022842"/>
    </source>
</evidence>
<feature type="binding site" evidence="7">
    <location>
        <position position="66"/>
    </location>
    <ligand>
        <name>ATP</name>
        <dbReference type="ChEBI" id="CHEBI:30616"/>
    </ligand>
</feature>
<gene>
    <name evidence="7" type="primary">pafA</name>
    <name evidence="10" type="ORF">AVDCRST_MAG76-260</name>
</gene>
<dbReference type="GO" id="GO:0016879">
    <property type="term" value="F:ligase activity, forming carbon-nitrogen bonds"/>
    <property type="evidence" value="ECO:0007669"/>
    <property type="project" value="UniProtKB-UniRule"/>
</dbReference>
<dbReference type="HAMAP" id="MF_02111">
    <property type="entry name" value="Pup_ligase"/>
    <property type="match status" value="1"/>
</dbReference>
<comment type="catalytic activity">
    <reaction evidence="7">
        <text>ATP + [prokaryotic ubiquitin-like protein]-L-glutamate + [protein]-L-lysine = ADP + phosphate + N(6)-([prokaryotic ubiquitin-like protein]-gamma-L-glutamyl)-[protein]-L-lysine.</text>
        <dbReference type="EC" id="6.3.1.19"/>
    </reaction>
</comment>
<comment type="function">
    <text evidence="7">Catalyzes the covalent attachment of the prokaryotic ubiquitin-like protein modifier Pup to the proteasomal substrate proteins, thereby targeting them for proteasomal degradation. This tagging system is termed pupylation. The ligation reaction involves the side-chain carboxylate of the C-terminal glutamate of Pup and the side-chain amino group of a substrate lysine.</text>
</comment>
<dbReference type="GO" id="GO:0070490">
    <property type="term" value="P:protein pupylation"/>
    <property type="evidence" value="ECO:0007669"/>
    <property type="project" value="UniProtKB-UniRule"/>
</dbReference>
<keyword evidence="1 7" id="KW-0436">Ligase</keyword>
<organism evidence="10">
    <name type="scientific">uncultured Acidimicrobiales bacterium</name>
    <dbReference type="NCBI Taxonomy" id="310071"/>
    <lineage>
        <taxon>Bacteria</taxon>
        <taxon>Bacillati</taxon>
        <taxon>Actinomycetota</taxon>
        <taxon>Acidimicrobiia</taxon>
        <taxon>Acidimicrobiales</taxon>
        <taxon>environmental samples</taxon>
    </lineage>
</organism>
<evidence type="ECO:0000313" key="10">
    <source>
        <dbReference type="EMBL" id="CAA9213694.1"/>
    </source>
</evidence>
<dbReference type="GO" id="GO:0019941">
    <property type="term" value="P:modification-dependent protein catabolic process"/>
    <property type="evidence" value="ECO:0007669"/>
    <property type="project" value="UniProtKB-UniRule"/>
</dbReference>
<evidence type="ECO:0000256" key="9">
    <source>
        <dbReference type="PIRSR" id="PIRSR018077-1"/>
    </source>
</evidence>
<feature type="binding site" evidence="7">
    <location>
        <position position="53"/>
    </location>
    <ligand>
        <name>ATP</name>
        <dbReference type="ChEBI" id="CHEBI:30616"/>
    </ligand>
</feature>
<dbReference type="PIRSF" id="PIRSF018077">
    <property type="entry name" value="UCP018077"/>
    <property type="match status" value="1"/>
</dbReference>
<proteinExistence type="inferred from homology"/>
<comment type="miscellaneous">
    <text evidence="7">The reaction mechanism probably proceeds via the activation of Pup by phosphorylation of its C-terminal glutamate, which is then subject to nucleophilic attack by the substrate lysine, resulting in an isopeptide bond and the release of phosphate as a good leaving group.</text>
</comment>
<dbReference type="GO" id="GO:0010498">
    <property type="term" value="P:proteasomal protein catabolic process"/>
    <property type="evidence" value="ECO:0007669"/>
    <property type="project" value="UniProtKB-UniRule"/>
</dbReference>
<keyword evidence="5 7" id="KW-0067">ATP-binding</keyword>
<feature type="binding site" evidence="7">
    <location>
        <position position="55"/>
    </location>
    <ligand>
        <name>Mg(2+)</name>
        <dbReference type="ChEBI" id="CHEBI:18420"/>
    </ligand>
</feature>
<feature type="binding site" evidence="7">
    <location>
        <position position="63"/>
    </location>
    <ligand>
        <name>Mg(2+)</name>
        <dbReference type="ChEBI" id="CHEBI:18420"/>
    </ligand>
</feature>
<comment type="similarity">
    <text evidence="7">Belongs to the Pup ligase/Pup deamidase family. Pup-conjugating enzyme subfamily.</text>
</comment>
<protein>
    <recommendedName>
        <fullName evidence="7 8">Pup--protein ligase</fullName>
        <ecNumber evidence="7 8">6.3.1.19</ecNumber>
    </recommendedName>
    <alternativeName>
        <fullName evidence="7">Proteasome accessory factor A</fullName>
    </alternativeName>
    <alternativeName>
        <fullName evidence="7">Pup-conjugating enzyme</fullName>
    </alternativeName>
</protein>
<feature type="active site" description="Proton acceptor" evidence="7 9">
    <location>
        <position position="57"/>
    </location>
</feature>
<dbReference type="EC" id="6.3.1.19" evidence="7 8"/>
<dbReference type="NCBIfam" id="TIGR03686">
    <property type="entry name" value="pupylate_PafA"/>
    <property type="match status" value="1"/>
</dbReference>
<feature type="binding site" evidence="7">
    <location>
        <position position="9"/>
    </location>
    <ligand>
        <name>Mg(2+)</name>
        <dbReference type="ChEBI" id="CHEBI:18420"/>
    </ligand>
</feature>
<keyword evidence="3 7" id="KW-0547">Nucleotide-binding</keyword>
<sequence>MERRIFGLENEYGVTCTLRGQRRLSPDEVARYLFRKVVSWGRSSNVFLENGARLYLDVGSHPEYATPECDSIADLVVHDKAGEWILERLVASAEQRLREEGIRGVIYLFKNNTDSAGNSYGCHENYLTSRRDDFSHYQDHLIPFLVSRQIYAGAGKMLQTARGPMYCISQRAEHIWEGVSSATTRSRPIINTRDEPHADAERFRRLHVIVGDSNMSEYATFLKVGATAILLRMLEDPAVVLRDMSLDNPIRAIREISHDVTCKRKVRLSNGRELSAIDIQSEYLHRALRYRDQKGLPPLEDKALGMWEHCMTQLENDPWKLDRECDWVIKHHLIESYRERHDLPLTHPKVALLDLQYHDVSRERGLFYRLQGRGLVERTCTDAQIELAMDEPPQTTRAKLRGEFIRRAKEKRRDFTVDWVHLKLNDQTQATVLCKDPFKSEDERVRKLIARL</sequence>
<reference evidence="10" key="1">
    <citation type="submission" date="2020-02" db="EMBL/GenBank/DDBJ databases">
        <authorList>
            <person name="Meier V. D."/>
        </authorList>
    </citation>
    <scope>NUCLEOTIDE SEQUENCE</scope>
    <source>
        <strain evidence="10">AVDCRST_MAG76</strain>
    </source>
</reference>
<accession>A0A6J4H5H2</accession>
<keyword evidence="6 7" id="KW-0460">Magnesium</keyword>
<comment type="pathway">
    <text evidence="7">Protein degradation; proteasomal Pup-dependent pathway.</text>
</comment>
<evidence type="ECO:0000256" key="2">
    <source>
        <dbReference type="ARBA" id="ARBA00022723"/>
    </source>
</evidence>
<dbReference type="EMBL" id="CADCSZ010000018">
    <property type="protein sequence ID" value="CAA9213694.1"/>
    <property type="molecule type" value="Genomic_DNA"/>
</dbReference>
<dbReference type="PANTHER" id="PTHR42307">
    <property type="entry name" value="PUP DEAMIDASE/DEPUPYLASE"/>
    <property type="match status" value="1"/>
</dbReference>
<dbReference type="GO" id="GO:0000287">
    <property type="term" value="F:magnesium ion binding"/>
    <property type="evidence" value="ECO:0007669"/>
    <property type="project" value="UniProtKB-UniRule"/>
</dbReference>
<dbReference type="GO" id="GO:0005524">
    <property type="term" value="F:ATP binding"/>
    <property type="evidence" value="ECO:0007669"/>
    <property type="project" value="UniProtKB-UniRule"/>
</dbReference>
<dbReference type="InterPro" id="IPR022279">
    <property type="entry name" value="Pup_ligase"/>
</dbReference>
<comment type="pathway">
    <text evidence="7">Protein modification; protein pupylation.</text>
</comment>
<evidence type="ECO:0000256" key="5">
    <source>
        <dbReference type="ARBA" id="ARBA00022840"/>
    </source>
</evidence>
<dbReference type="PANTHER" id="PTHR42307:SF3">
    <property type="entry name" value="PUP--PROTEIN LIGASE"/>
    <property type="match status" value="1"/>
</dbReference>
<evidence type="ECO:0000256" key="8">
    <source>
        <dbReference type="NCBIfam" id="TIGR03686"/>
    </source>
</evidence>
<dbReference type="UniPathway" id="UPA00998"/>
<feature type="binding site" evidence="7">
    <location>
        <position position="419"/>
    </location>
    <ligand>
        <name>ATP</name>
        <dbReference type="ChEBI" id="CHEBI:30616"/>
    </ligand>
</feature>
<keyword evidence="2 7" id="KW-0479">Metal-binding</keyword>
<name>A0A6J4H5H2_9ACTN</name>
<evidence type="ECO:0000256" key="1">
    <source>
        <dbReference type="ARBA" id="ARBA00022598"/>
    </source>
</evidence>
<keyword evidence="4 7" id="KW-0833">Ubl conjugation pathway</keyword>
<evidence type="ECO:0000256" key="7">
    <source>
        <dbReference type="HAMAP-Rule" id="MF_02111"/>
    </source>
</evidence>
<evidence type="ECO:0000256" key="4">
    <source>
        <dbReference type="ARBA" id="ARBA00022786"/>
    </source>
</evidence>
<evidence type="ECO:0000256" key="3">
    <source>
        <dbReference type="ARBA" id="ARBA00022741"/>
    </source>
</evidence>
<dbReference type="InterPro" id="IPR004347">
    <property type="entry name" value="Pup_ligase/deamidase"/>
</dbReference>
<dbReference type="UniPathway" id="UPA00997"/>